<feature type="region of interest" description="Disordered" evidence="1">
    <location>
        <begin position="1"/>
        <end position="24"/>
    </location>
</feature>
<evidence type="ECO:0000256" key="1">
    <source>
        <dbReference type="SAM" id="MobiDB-lite"/>
    </source>
</evidence>
<feature type="region of interest" description="Disordered" evidence="1">
    <location>
        <begin position="36"/>
        <end position="114"/>
    </location>
</feature>
<feature type="compositionally biased region" description="Pro residues" evidence="1">
    <location>
        <begin position="251"/>
        <end position="276"/>
    </location>
</feature>
<dbReference type="Proteomes" id="UP000717328">
    <property type="component" value="Unassembled WGS sequence"/>
</dbReference>
<organism evidence="2 3">
    <name type="scientific">Sphagnurus paluster</name>
    <dbReference type="NCBI Taxonomy" id="117069"/>
    <lineage>
        <taxon>Eukaryota</taxon>
        <taxon>Fungi</taxon>
        <taxon>Dikarya</taxon>
        <taxon>Basidiomycota</taxon>
        <taxon>Agaricomycotina</taxon>
        <taxon>Agaricomycetes</taxon>
        <taxon>Agaricomycetidae</taxon>
        <taxon>Agaricales</taxon>
        <taxon>Tricholomatineae</taxon>
        <taxon>Lyophyllaceae</taxon>
        <taxon>Sphagnurus</taxon>
    </lineage>
</organism>
<evidence type="ECO:0000313" key="2">
    <source>
        <dbReference type="EMBL" id="KAG5636509.1"/>
    </source>
</evidence>
<feature type="compositionally biased region" description="Pro residues" evidence="1">
    <location>
        <begin position="183"/>
        <end position="192"/>
    </location>
</feature>
<feature type="compositionally biased region" description="Pro residues" evidence="1">
    <location>
        <begin position="212"/>
        <end position="221"/>
    </location>
</feature>
<feature type="compositionally biased region" description="Polar residues" evidence="1">
    <location>
        <begin position="7"/>
        <end position="17"/>
    </location>
</feature>
<feature type="compositionally biased region" description="Low complexity" evidence="1">
    <location>
        <begin position="41"/>
        <end position="52"/>
    </location>
</feature>
<reference evidence="2" key="1">
    <citation type="submission" date="2021-02" db="EMBL/GenBank/DDBJ databases">
        <authorList>
            <person name="Nieuwenhuis M."/>
            <person name="Van De Peppel L.J.J."/>
        </authorList>
    </citation>
    <scope>NUCLEOTIDE SEQUENCE</scope>
    <source>
        <strain evidence="2">D49</strain>
    </source>
</reference>
<feature type="region of interest" description="Disordered" evidence="1">
    <location>
        <begin position="153"/>
        <end position="298"/>
    </location>
</feature>
<protein>
    <submittedName>
        <fullName evidence="2">Uncharacterized protein</fullName>
    </submittedName>
</protein>
<proteinExistence type="predicted"/>
<evidence type="ECO:0000313" key="3">
    <source>
        <dbReference type="Proteomes" id="UP000717328"/>
    </source>
</evidence>
<reference evidence="2" key="2">
    <citation type="submission" date="2021-10" db="EMBL/GenBank/DDBJ databases">
        <title>Phylogenomics reveals ancestral predisposition of the termite-cultivated fungus Termitomyces towards a domesticated lifestyle.</title>
        <authorList>
            <person name="Auxier B."/>
            <person name="Grum-Grzhimaylo A."/>
            <person name="Cardenas M.E."/>
            <person name="Lodge J.D."/>
            <person name="Laessoe T."/>
            <person name="Pedersen O."/>
            <person name="Smith M.E."/>
            <person name="Kuyper T.W."/>
            <person name="Franco-Molano E.A."/>
            <person name="Baroni T.J."/>
            <person name="Aanen D.K."/>
        </authorList>
    </citation>
    <scope>NUCLEOTIDE SEQUENCE</scope>
    <source>
        <strain evidence="2">D49</strain>
    </source>
</reference>
<dbReference type="EMBL" id="JABCKI010005923">
    <property type="protein sequence ID" value="KAG5636509.1"/>
    <property type="molecule type" value="Genomic_DNA"/>
</dbReference>
<name>A0A9P7K4V6_9AGAR</name>
<gene>
    <name evidence="2" type="ORF">H0H81_007768</name>
</gene>
<sequence length="313" mass="33351">MPLPSPSGFTPLSSHTPEPTMFAAPPVAYNLSQFNAQPHYTSPTPAPTTADPYLVPSTSGNYIPQQSFPQYSQYAPSTSPAPQTYVATPAQGQPPPQTYHGYAPTPVPPHDSLSIATIPQSISMPSNFGANSRPLPQQPQVYAQPPAPVYVIPASGSAQQPVNSFGPPQPGASVFPSNGIFQQPPPPPPPPTQYNVGQPQQSYIPNGQSSNLPPPPPPPPSQSNSPNPRPRRQSSLPRPPLLYHQQTQPAYQPPPPPPPPPSEFFAHPLPPPPLPQTPTQLYPGPPPNLPGSIDLQGPWNTQVVQNGYAHHGY</sequence>
<dbReference type="AlphaFoldDB" id="A0A9P7K4V6"/>
<feature type="compositionally biased region" description="Polar residues" evidence="1">
    <location>
        <begin position="56"/>
        <end position="86"/>
    </location>
</feature>
<feature type="compositionally biased region" description="Polar residues" evidence="1">
    <location>
        <begin position="193"/>
        <end position="204"/>
    </location>
</feature>
<comment type="caution">
    <text evidence="2">The sequence shown here is derived from an EMBL/GenBank/DDBJ whole genome shotgun (WGS) entry which is preliminary data.</text>
</comment>
<accession>A0A9P7K4V6</accession>
<keyword evidence="3" id="KW-1185">Reference proteome</keyword>